<accession>A0A5N6IUY8</accession>
<organism evidence="2 3">
    <name type="scientific">Aspergillus minisclerotigenes</name>
    <dbReference type="NCBI Taxonomy" id="656917"/>
    <lineage>
        <taxon>Eukaryota</taxon>
        <taxon>Fungi</taxon>
        <taxon>Dikarya</taxon>
        <taxon>Ascomycota</taxon>
        <taxon>Pezizomycotina</taxon>
        <taxon>Eurotiomycetes</taxon>
        <taxon>Eurotiomycetidae</taxon>
        <taxon>Eurotiales</taxon>
        <taxon>Aspergillaceae</taxon>
        <taxon>Aspergillus</taxon>
        <taxon>Aspergillus subgen. Circumdati</taxon>
    </lineage>
</organism>
<dbReference type="EMBL" id="ML732830">
    <property type="protein sequence ID" value="KAB8270471.1"/>
    <property type="molecule type" value="Genomic_DNA"/>
</dbReference>
<dbReference type="Proteomes" id="UP000326289">
    <property type="component" value="Unassembled WGS sequence"/>
</dbReference>
<name>A0A5N6IUY8_9EURO</name>
<dbReference type="AlphaFoldDB" id="A0A5N6IUY8"/>
<evidence type="ECO:0000313" key="2">
    <source>
        <dbReference type="EMBL" id="KAB8270471.1"/>
    </source>
</evidence>
<dbReference type="InterPro" id="IPR036673">
    <property type="entry name" value="Cyanovirin-N_sf"/>
</dbReference>
<feature type="domain" description="Cyanovirin-N" evidence="1">
    <location>
        <begin position="2"/>
        <end position="108"/>
    </location>
</feature>
<dbReference type="PANTHER" id="PTHR42076:SF1">
    <property type="entry name" value="CYANOVIRIN-N DOMAIN-CONTAINING PROTEIN"/>
    <property type="match status" value="1"/>
</dbReference>
<dbReference type="InterPro" id="IPR011058">
    <property type="entry name" value="Cyanovirin-N"/>
</dbReference>
<gene>
    <name evidence="2" type="ORF">BDV30DRAFT_241464</name>
</gene>
<keyword evidence="3" id="KW-1185">Reference proteome</keyword>
<dbReference type="SMART" id="SM01111">
    <property type="entry name" value="CVNH"/>
    <property type="match status" value="1"/>
</dbReference>
<dbReference type="Pfam" id="PF08881">
    <property type="entry name" value="CVNH"/>
    <property type="match status" value="1"/>
</dbReference>
<protein>
    <submittedName>
        <fullName evidence="2">CVNH domain-containing protein</fullName>
    </submittedName>
</protein>
<dbReference type="PANTHER" id="PTHR42076">
    <property type="entry name" value="CYANOVIRIN-N HOMOLOG"/>
    <property type="match status" value="1"/>
</dbReference>
<evidence type="ECO:0000313" key="3">
    <source>
        <dbReference type="Proteomes" id="UP000326289"/>
    </source>
</evidence>
<evidence type="ECO:0000259" key="1">
    <source>
        <dbReference type="SMART" id="SM01111"/>
    </source>
</evidence>
<dbReference type="SUPFAM" id="SSF51322">
    <property type="entry name" value="Cyanovirin-N"/>
    <property type="match status" value="1"/>
</dbReference>
<reference evidence="2 3" key="1">
    <citation type="submission" date="2019-04" db="EMBL/GenBank/DDBJ databases">
        <title>Fungal friends and foes A comparative genomics study of 23 Aspergillus species from section Flavi.</title>
        <authorList>
            <consortium name="DOE Joint Genome Institute"/>
            <person name="Kjaerbolling I."/>
            <person name="Vesth T.C."/>
            <person name="Frisvad J.C."/>
            <person name="Nybo J.L."/>
            <person name="Theobald S."/>
            <person name="Kildgaard S."/>
            <person name="Petersen T.I."/>
            <person name="Kuo A."/>
            <person name="Sato A."/>
            <person name="Lyhne E.K."/>
            <person name="Kogle M.E."/>
            <person name="Wiebenga A."/>
            <person name="Kun R.S."/>
            <person name="Lubbers R.J."/>
            <person name="Makela M.R."/>
            <person name="Barry K."/>
            <person name="Chovatia M."/>
            <person name="Clum A."/>
            <person name="Daum C."/>
            <person name="Haridas S."/>
            <person name="He G."/>
            <person name="LaButti K."/>
            <person name="Lipzen A."/>
            <person name="Mondo S."/>
            <person name="Pangilinan J."/>
            <person name="Riley R."/>
            <person name="Salamov A."/>
            <person name="Simmons B.A."/>
            <person name="Magnuson J.K."/>
            <person name="Henrissat B."/>
            <person name="Mortensen U.H."/>
            <person name="Larsen T.O."/>
            <person name="De vries R.P."/>
            <person name="Grigoriev I.V."/>
            <person name="Machida M."/>
            <person name="Baker S.E."/>
            <person name="Andersen M.R."/>
        </authorList>
    </citation>
    <scope>NUCLEOTIDE SEQUENCE [LARGE SCALE GENOMIC DNA]</scope>
    <source>
        <strain evidence="2 3">CBS 117635</strain>
    </source>
</reference>
<sequence length="175" mass="19426">MSFHESCDLIRIEVRGDHTVLLAAAKNGDGDETVPAEIVLDEQIGNGDGWFVRGGENFTQTAHEIELEFREDGPWLTAYLTEVDGDDRERQGINLADHIGNDGGRLVWAVSHQSSLLILTIFIDLHRNNLVRFTAAAAASGLSDDFPSVSWRLPQAAFTPRLEPEWLPDADTVRF</sequence>
<dbReference type="Gene3D" id="2.30.60.10">
    <property type="entry name" value="Cyanovirin-N"/>
    <property type="match status" value="1"/>
</dbReference>
<proteinExistence type="predicted"/>